<feature type="signal peptide" evidence="2">
    <location>
        <begin position="1"/>
        <end position="40"/>
    </location>
</feature>
<evidence type="ECO:0000256" key="1">
    <source>
        <dbReference type="SAM" id="MobiDB-lite"/>
    </source>
</evidence>
<gene>
    <name evidence="4" type="ORF">SAMN04489844_4044</name>
</gene>
<name>A0A1H4Z8M0_9ACTN</name>
<feature type="chain" id="PRO_5011553359" evidence="2">
    <location>
        <begin position="41"/>
        <end position="405"/>
    </location>
</feature>
<accession>A0A1H4Z8M0</accession>
<dbReference type="PANTHER" id="PTHR46825:SF7">
    <property type="entry name" value="D-ALANYL-D-ALANINE CARBOXYPEPTIDASE"/>
    <property type="match status" value="1"/>
</dbReference>
<organism evidence="4 5">
    <name type="scientific">Nocardioides exalbidus</name>
    <dbReference type="NCBI Taxonomy" id="402596"/>
    <lineage>
        <taxon>Bacteria</taxon>
        <taxon>Bacillati</taxon>
        <taxon>Actinomycetota</taxon>
        <taxon>Actinomycetes</taxon>
        <taxon>Propionibacteriales</taxon>
        <taxon>Nocardioidaceae</taxon>
        <taxon>Nocardioides</taxon>
    </lineage>
</organism>
<sequence length="405" mass="42961">MSPITTTPTSAWLRGSRRTATLAAAALVAGLVLSAPTASAATADAPPANPRTATDTAASDSARLQRALDQIVEAGVPGALLYTYDKGVETALQSGIADLATGAPMGPSTTYRIGSQTKTYVSTAVLQLVARHRIRLDAPARHYLPSLLANAPRVTVRQLLNHTSGIYEFNEDPRVLAPYFGGDLGHVWRPRQLVHIALSNAPVSRPGGVYHYSNTNYVLLGLMIQAVTGRPLGDVLRDGVFAQAGLDSTTFTASRTLPSPAAHGYYVAAGDKAGDFTDLTSLYPYPWASGAAVSTAPDVARFYRQLLSGEMLPRHLMAAMRKTNDASGEDGVGTAYGLGLESFQTRCGKAWGHGGNFPGYITYVYSSPSGGRQTVVMLNEDPMSLPKKEIGPTFLRLLDRAYCGS</sequence>
<keyword evidence="4" id="KW-0121">Carboxypeptidase</keyword>
<dbReference type="InterPro" id="IPR001466">
    <property type="entry name" value="Beta-lactam-related"/>
</dbReference>
<keyword evidence="4" id="KW-0645">Protease</keyword>
<dbReference type="Gene3D" id="3.40.710.10">
    <property type="entry name" value="DD-peptidase/beta-lactamase superfamily"/>
    <property type="match status" value="1"/>
</dbReference>
<dbReference type="PANTHER" id="PTHR46825">
    <property type="entry name" value="D-ALANYL-D-ALANINE-CARBOXYPEPTIDASE/ENDOPEPTIDASE AMPH"/>
    <property type="match status" value="1"/>
</dbReference>
<proteinExistence type="predicted"/>
<protein>
    <submittedName>
        <fullName evidence="4">D-alanyl-D-alanine carboxypeptidase</fullName>
    </submittedName>
</protein>
<evidence type="ECO:0000256" key="2">
    <source>
        <dbReference type="SAM" id="SignalP"/>
    </source>
</evidence>
<evidence type="ECO:0000313" key="5">
    <source>
        <dbReference type="Proteomes" id="UP000198742"/>
    </source>
</evidence>
<keyword evidence="2" id="KW-0732">Signal</keyword>
<dbReference type="OrthoDB" id="9809635at2"/>
<dbReference type="STRING" id="402596.SAMN04489844_4044"/>
<dbReference type="Proteomes" id="UP000198742">
    <property type="component" value="Unassembled WGS sequence"/>
</dbReference>
<dbReference type="RefSeq" id="WP_090971487.1">
    <property type="nucleotide sequence ID" value="NZ_FNRT01000002.1"/>
</dbReference>
<keyword evidence="4" id="KW-0378">Hydrolase</keyword>
<dbReference type="PROSITE" id="PS51318">
    <property type="entry name" value="TAT"/>
    <property type="match status" value="1"/>
</dbReference>
<reference evidence="5" key="1">
    <citation type="submission" date="2016-10" db="EMBL/GenBank/DDBJ databases">
        <authorList>
            <person name="Varghese N."/>
            <person name="Submissions S."/>
        </authorList>
    </citation>
    <scope>NUCLEOTIDE SEQUENCE [LARGE SCALE GENOMIC DNA]</scope>
    <source>
        <strain evidence="5">DSM 22017</strain>
    </source>
</reference>
<feature type="region of interest" description="Disordered" evidence="1">
    <location>
        <begin position="40"/>
        <end position="59"/>
    </location>
</feature>
<dbReference type="InterPro" id="IPR050491">
    <property type="entry name" value="AmpC-like"/>
</dbReference>
<dbReference type="InterPro" id="IPR006311">
    <property type="entry name" value="TAT_signal"/>
</dbReference>
<evidence type="ECO:0000259" key="3">
    <source>
        <dbReference type="Pfam" id="PF00144"/>
    </source>
</evidence>
<dbReference type="GO" id="GO:0004180">
    <property type="term" value="F:carboxypeptidase activity"/>
    <property type="evidence" value="ECO:0007669"/>
    <property type="project" value="UniProtKB-KW"/>
</dbReference>
<dbReference type="InterPro" id="IPR012338">
    <property type="entry name" value="Beta-lactam/transpept-like"/>
</dbReference>
<dbReference type="EMBL" id="FNRT01000002">
    <property type="protein sequence ID" value="SED26267.1"/>
    <property type="molecule type" value="Genomic_DNA"/>
</dbReference>
<dbReference type="Pfam" id="PF00144">
    <property type="entry name" value="Beta-lactamase"/>
    <property type="match status" value="1"/>
</dbReference>
<feature type="domain" description="Beta-lactamase-related" evidence="3">
    <location>
        <begin position="65"/>
        <end position="382"/>
    </location>
</feature>
<dbReference type="AlphaFoldDB" id="A0A1H4Z8M0"/>
<keyword evidence="5" id="KW-1185">Reference proteome</keyword>
<dbReference type="SUPFAM" id="SSF56601">
    <property type="entry name" value="beta-lactamase/transpeptidase-like"/>
    <property type="match status" value="1"/>
</dbReference>
<evidence type="ECO:0000313" key="4">
    <source>
        <dbReference type="EMBL" id="SED26267.1"/>
    </source>
</evidence>